<sequence>MARCTLYHESVEKKCLDHQSDPKFGDNQDDLRDRVQDQKNLKVFGALGYAHIPNEKRRKLDAKAFKCRFMGYEDGVKEYHVMNVTTGKVQIMRTVKFMETSTSGHLIVRQDEGEEPTSVPVQARQRLVDTRQIVPTDYSLAHSQDPEEASARKKQIVASSTTGTTKR</sequence>
<dbReference type="Pfam" id="PF25597">
    <property type="entry name" value="SH3_retrovirus"/>
    <property type="match status" value="1"/>
</dbReference>
<feature type="region of interest" description="Disordered" evidence="1">
    <location>
        <begin position="136"/>
        <end position="167"/>
    </location>
</feature>
<organism evidence="3 4">
    <name type="scientific">Phytophthora palmivora</name>
    <dbReference type="NCBI Taxonomy" id="4796"/>
    <lineage>
        <taxon>Eukaryota</taxon>
        <taxon>Sar</taxon>
        <taxon>Stramenopiles</taxon>
        <taxon>Oomycota</taxon>
        <taxon>Peronosporomycetes</taxon>
        <taxon>Peronosporales</taxon>
        <taxon>Peronosporaceae</taxon>
        <taxon>Phytophthora</taxon>
    </lineage>
</organism>
<evidence type="ECO:0000256" key="1">
    <source>
        <dbReference type="SAM" id="MobiDB-lite"/>
    </source>
</evidence>
<keyword evidence="4" id="KW-1185">Reference proteome</keyword>
<evidence type="ECO:0000259" key="2">
    <source>
        <dbReference type="Pfam" id="PF25597"/>
    </source>
</evidence>
<dbReference type="InterPro" id="IPR057670">
    <property type="entry name" value="SH3_retrovirus"/>
</dbReference>
<evidence type="ECO:0000313" key="3">
    <source>
        <dbReference type="EMBL" id="POM74329.1"/>
    </source>
</evidence>
<gene>
    <name evidence="3" type="ORF">PHPALM_8733</name>
</gene>
<evidence type="ECO:0000313" key="4">
    <source>
        <dbReference type="Proteomes" id="UP000237271"/>
    </source>
</evidence>
<proteinExistence type="predicted"/>
<dbReference type="AlphaFoldDB" id="A0A2P4Y9I8"/>
<dbReference type="EMBL" id="NCKW01004887">
    <property type="protein sequence ID" value="POM74329.1"/>
    <property type="molecule type" value="Genomic_DNA"/>
</dbReference>
<dbReference type="OrthoDB" id="8027383at2759"/>
<comment type="caution">
    <text evidence="3">The sequence shown here is derived from an EMBL/GenBank/DDBJ whole genome shotgun (WGS) entry which is preliminary data.</text>
</comment>
<dbReference type="Proteomes" id="UP000237271">
    <property type="component" value="Unassembled WGS sequence"/>
</dbReference>
<feature type="compositionally biased region" description="Polar residues" evidence="1">
    <location>
        <begin position="157"/>
        <end position="167"/>
    </location>
</feature>
<protein>
    <submittedName>
        <fullName evidence="3">Integrase catalytic core protein</fullName>
    </submittedName>
</protein>
<name>A0A2P4Y9I8_9STRA</name>
<accession>A0A2P4Y9I8</accession>
<feature type="domain" description="Retroviral polymerase SH3-like" evidence="2">
    <location>
        <begin position="48"/>
        <end position="102"/>
    </location>
</feature>
<reference evidence="3 4" key="1">
    <citation type="journal article" date="2017" name="Genome Biol. Evol.">
        <title>Phytophthora megakarya and P. palmivora, closely related causal agents of cacao black pod rot, underwent increases in genome sizes and gene numbers by different mechanisms.</title>
        <authorList>
            <person name="Ali S.S."/>
            <person name="Shao J."/>
            <person name="Lary D.J."/>
            <person name="Kronmiller B."/>
            <person name="Shen D."/>
            <person name="Strem M.D."/>
            <person name="Amoako-Attah I."/>
            <person name="Akrofi A.Y."/>
            <person name="Begoude B.A."/>
            <person name="Ten Hoopen G.M."/>
            <person name="Coulibaly K."/>
            <person name="Kebe B.I."/>
            <person name="Melnick R.L."/>
            <person name="Guiltinan M.J."/>
            <person name="Tyler B.M."/>
            <person name="Meinhardt L.W."/>
            <person name="Bailey B.A."/>
        </authorList>
    </citation>
    <scope>NUCLEOTIDE SEQUENCE [LARGE SCALE GENOMIC DNA]</scope>
    <source>
        <strain evidence="4">sbr112.9</strain>
    </source>
</reference>